<comment type="caution">
    <text evidence="1">The sequence shown here is derived from an EMBL/GenBank/DDBJ whole genome shotgun (WGS) entry which is preliminary data.</text>
</comment>
<dbReference type="Proteomes" id="UP001055879">
    <property type="component" value="Linkage Group LG06"/>
</dbReference>
<reference evidence="2" key="1">
    <citation type="journal article" date="2022" name="Mol. Ecol. Resour.">
        <title>The genomes of chicory, endive, great burdock and yacon provide insights into Asteraceae palaeo-polyploidization history and plant inulin production.</title>
        <authorList>
            <person name="Fan W."/>
            <person name="Wang S."/>
            <person name="Wang H."/>
            <person name="Wang A."/>
            <person name="Jiang F."/>
            <person name="Liu H."/>
            <person name="Zhao H."/>
            <person name="Xu D."/>
            <person name="Zhang Y."/>
        </authorList>
    </citation>
    <scope>NUCLEOTIDE SEQUENCE [LARGE SCALE GENOMIC DNA]</scope>
    <source>
        <strain evidence="2">cv. Niubang</strain>
    </source>
</reference>
<name>A0ACB9BEJ4_ARCLA</name>
<accession>A0ACB9BEJ4</accession>
<reference evidence="1 2" key="2">
    <citation type="journal article" date="2022" name="Mol. Ecol. Resour.">
        <title>The genomes of chicory, endive, great burdock and yacon provide insights into Asteraceae paleo-polyploidization history and plant inulin production.</title>
        <authorList>
            <person name="Fan W."/>
            <person name="Wang S."/>
            <person name="Wang H."/>
            <person name="Wang A."/>
            <person name="Jiang F."/>
            <person name="Liu H."/>
            <person name="Zhao H."/>
            <person name="Xu D."/>
            <person name="Zhang Y."/>
        </authorList>
    </citation>
    <scope>NUCLEOTIDE SEQUENCE [LARGE SCALE GENOMIC DNA]</scope>
    <source>
        <strain evidence="2">cv. Niubang</strain>
    </source>
</reference>
<evidence type="ECO:0000313" key="1">
    <source>
        <dbReference type="EMBL" id="KAI3719988.1"/>
    </source>
</evidence>
<keyword evidence="2" id="KW-1185">Reference proteome</keyword>
<sequence length="81" mass="8581">MPVAAAKVRARTSRAHMLLLSLLSFRSSATAATVKIADPRLNSSSGRTVADQLAPRSVSHLSLSFTFCTLCPSLSRPVPSI</sequence>
<dbReference type="EMBL" id="CM042052">
    <property type="protein sequence ID" value="KAI3719988.1"/>
    <property type="molecule type" value="Genomic_DNA"/>
</dbReference>
<organism evidence="1 2">
    <name type="scientific">Arctium lappa</name>
    <name type="common">Greater burdock</name>
    <name type="synonym">Lappa major</name>
    <dbReference type="NCBI Taxonomy" id="4217"/>
    <lineage>
        <taxon>Eukaryota</taxon>
        <taxon>Viridiplantae</taxon>
        <taxon>Streptophyta</taxon>
        <taxon>Embryophyta</taxon>
        <taxon>Tracheophyta</taxon>
        <taxon>Spermatophyta</taxon>
        <taxon>Magnoliopsida</taxon>
        <taxon>eudicotyledons</taxon>
        <taxon>Gunneridae</taxon>
        <taxon>Pentapetalae</taxon>
        <taxon>asterids</taxon>
        <taxon>campanulids</taxon>
        <taxon>Asterales</taxon>
        <taxon>Asteraceae</taxon>
        <taxon>Carduoideae</taxon>
        <taxon>Cardueae</taxon>
        <taxon>Arctiinae</taxon>
        <taxon>Arctium</taxon>
    </lineage>
</organism>
<gene>
    <name evidence="1" type="ORF">L6452_20895</name>
</gene>
<protein>
    <submittedName>
        <fullName evidence="1">Uncharacterized protein</fullName>
    </submittedName>
</protein>
<proteinExistence type="predicted"/>
<evidence type="ECO:0000313" key="2">
    <source>
        <dbReference type="Proteomes" id="UP001055879"/>
    </source>
</evidence>